<dbReference type="Pfam" id="PF05057">
    <property type="entry name" value="DUF676"/>
    <property type="match status" value="1"/>
</dbReference>
<proteinExistence type="inferred from homology"/>
<dbReference type="GO" id="GO:0004190">
    <property type="term" value="F:aspartic-type endopeptidase activity"/>
    <property type="evidence" value="ECO:0007669"/>
    <property type="project" value="UniProtKB-KW"/>
</dbReference>
<dbReference type="InterPro" id="IPR001995">
    <property type="entry name" value="Peptidase_A2_cat"/>
</dbReference>
<accession>A0AAD8PEK5</accession>
<dbReference type="Gene3D" id="3.10.20.90">
    <property type="entry name" value="Phosphatidylinositol 3-kinase Catalytic Subunit, Chain A, domain 1"/>
    <property type="match status" value="1"/>
</dbReference>
<dbReference type="Proteomes" id="UP001230268">
    <property type="component" value="Unassembled WGS sequence"/>
</dbReference>
<dbReference type="EMBL" id="JAVEPI010000002">
    <property type="protein sequence ID" value="KAK1443916.1"/>
    <property type="molecule type" value="Genomic_DNA"/>
</dbReference>
<dbReference type="Gene3D" id="2.40.70.10">
    <property type="entry name" value="Acid Proteases"/>
    <property type="match status" value="1"/>
</dbReference>
<evidence type="ECO:0000259" key="6">
    <source>
        <dbReference type="PROSITE" id="PS50053"/>
    </source>
</evidence>
<dbReference type="InterPro" id="IPR021109">
    <property type="entry name" value="Peptidase_aspartic_dom_sf"/>
</dbReference>
<dbReference type="GO" id="GO:0006508">
    <property type="term" value="P:proteolysis"/>
    <property type="evidence" value="ECO:0007669"/>
    <property type="project" value="UniProtKB-KW"/>
</dbReference>
<comment type="caution">
    <text evidence="8">The sequence shown here is derived from an EMBL/GenBank/DDBJ whole genome shotgun (WGS) entry which is preliminary data.</text>
</comment>
<dbReference type="SMART" id="SM00213">
    <property type="entry name" value="UBQ"/>
    <property type="match status" value="1"/>
</dbReference>
<dbReference type="Pfam" id="PF09668">
    <property type="entry name" value="Asp_protease"/>
    <property type="match status" value="1"/>
</dbReference>
<evidence type="ECO:0000256" key="3">
    <source>
        <dbReference type="ARBA" id="ARBA00022750"/>
    </source>
</evidence>
<evidence type="ECO:0000256" key="2">
    <source>
        <dbReference type="ARBA" id="ARBA00022670"/>
    </source>
</evidence>
<evidence type="ECO:0000313" key="9">
    <source>
        <dbReference type="Proteomes" id="UP001230268"/>
    </source>
</evidence>
<keyword evidence="2 8" id="KW-0645">Protease</keyword>
<dbReference type="CDD" id="cd05479">
    <property type="entry name" value="RP_DDI"/>
    <property type="match status" value="1"/>
</dbReference>
<dbReference type="InterPro" id="IPR001969">
    <property type="entry name" value="Aspartic_peptidase_AS"/>
</dbReference>
<dbReference type="InterPro" id="IPR019954">
    <property type="entry name" value="Ubiquitin_CS"/>
</dbReference>
<dbReference type="AlphaFoldDB" id="A0AAD8PEK5"/>
<gene>
    <name evidence="8" type="ORF">BgAZ_207920</name>
</gene>
<protein>
    <submittedName>
        <fullName evidence="8">Aspartyl protease ddi-related protein</fullName>
    </submittedName>
</protein>
<sequence>MAIWAQIDVTLHLDVFHAVALDSAGWYRIAVRVYKDLGNKRIAALPLNSGTSYLVEGVKDVLPTAFQPHVNVEFDDDTYMSKLFFTKDRNCKVEVNELARFVAELPALPSVLHSSAFFVEVQLIICRKMVENEQESDESDECERPVEILDTKVFRVSNLAFCNMDYYVCNLERDHTNGVLHIALYTNVIKFCFSRGINQPLTRSPCEKYFYWKRHLKVSRNKEVSSWFVRSNEFENIFYDHINPFWLFSRSRTSIVSCLHVGEASPDNPLCWNNTMKIVREFISQVTQGIHACDSLFGRHDDDLHAVSLDLVQKKSQEMEDEVYIQGARMLMYVYAKIIAYNAISLATLWREPAEQSNIDTNNKGVDDIPSTSVFKFWKDMKTELILPPPPAGALCKNGAILTFTGGKFKEVIDYEEVSEPLFTTYSPYIPHEMLCRRLNAISDILGIKKLAGDRIAISLPNDIMVVVDDCNPTELGLSGLDYIFSSAMNRMLSGMSSWVYLKWGDYISRIVSTKRDESCTRIFSEEQAAFFNLLGNPNIDEVDLVRMLRSLTITDEHHFFLADCFPLYKHVRGNFQERKYMVGKKEHLKTHLIVIVHGYQSFPMAMNYFRNTIMAFAENVNVMVACSLFEDPEGTVNKDAFHQLSAPIDEKCKSLAKEIEMYVQRNIHMDKLGKLSFITYSMGGLVTRGALKYMEKYHDKLYAMLSLYSPHIGVPYMKFKVLEAGTKMFASYRDSSCLKEMTLSDNTDIKQCYLYKLSKEDVISKFKVIKLVGILQDYISQAYSCLLDLSLTKSTNKLVDEMVDNISSRISAAQVDRYYVDYSGASKYIWWKATGAHIHILNYGRFVTLYLETDWKISKLKEMIRDHLNLPVENQQLMLDGNAINDDELTMEAAGVKNGDVLYALYKARNINAGASGLSSMTDSENTLRQRAQSLVESMPPGSAELEALRETSPALFDAISSRDVDGIVVLLRQMNVERAQKIRERNMRILQAQRNPLDPESQRIIQEAIADQRINENLVNAQNYLPESFGNIIMLYITVNINRVPTQALVDTGAQTTVMSKECAERCNLLNMLDKRFQGVAVGVSTGKIVGKIHLANMKIGSTYVPFSVVIVDNIHIDFILGLDLLRRHQCNINLKDNTLLIAGETVQFLAEREIQKPIRLGGQQTSEPQQTTPAPQPPQPVPSDTPSQSRNSGATVSNEVKLLSETLGISHEEAQTLLSSTNGDVELAASLHYQQQYD</sequence>
<comment type="similarity">
    <text evidence="1">Belongs to the DDI1 family.</text>
</comment>
<dbReference type="PANTHER" id="PTHR12917">
    <property type="entry name" value="ASPARTYL PROTEASE DDI-RELATED"/>
    <property type="match status" value="1"/>
</dbReference>
<dbReference type="PROSITE" id="PS00299">
    <property type="entry name" value="UBIQUITIN_1"/>
    <property type="match status" value="1"/>
</dbReference>
<feature type="compositionally biased region" description="Low complexity" evidence="5">
    <location>
        <begin position="1166"/>
        <end position="1176"/>
    </location>
</feature>
<dbReference type="InterPro" id="IPR007751">
    <property type="entry name" value="DUF676_lipase-like"/>
</dbReference>
<dbReference type="Pfam" id="PF00240">
    <property type="entry name" value="ubiquitin"/>
    <property type="match status" value="1"/>
</dbReference>
<dbReference type="InterPro" id="IPR019103">
    <property type="entry name" value="Peptidase_aspartic_DDI1-type"/>
</dbReference>
<keyword evidence="9" id="KW-1185">Reference proteome</keyword>
<dbReference type="PROSITE" id="PS50175">
    <property type="entry name" value="ASP_PROT_RETROV"/>
    <property type="match status" value="1"/>
</dbReference>
<evidence type="ECO:0000256" key="4">
    <source>
        <dbReference type="ARBA" id="ARBA00022801"/>
    </source>
</evidence>
<dbReference type="PANTHER" id="PTHR12917:SF1">
    <property type="entry name" value="AT13091P"/>
    <property type="match status" value="1"/>
</dbReference>
<dbReference type="InterPro" id="IPR000626">
    <property type="entry name" value="Ubiquitin-like_dom"/>
</dbReference>
<evidence type="ECO:0000256" key="1">
    <source>
        <dbReference type="ARBA" id="ARBA00009136"/>
    </source>
</evidence>
<evidence type="ECO:0000259" key="7">
    <source>
        <dbReference type="PROSITE" id="PS50175"/>
    </source>
</evidence>
<dbReference type="SUPFAM" id="SSF54236">
    <property type="entry name" value="Ubiquitin-like"/>
    <property type="match status" value="1"/>
</dbReference>
<dbReference type="Gene3D" id="3.40.50.1820">
    <property type="entry name" value="alpha/beta hydrolase"/>
    <property type="match status" value="1"/>
</dbReference>
<feature type="region of interest" description="Disordered" evidence="5">
    <location>
        <begin position="1164"/>
        <end position="1200"/>
    </location>
</feature>
<keyword evidence="4" id="KW-0378">Hydrolase</keyword>
<evidence type="ECO:0000313" key="8">
    <source>
        <dbReference type="EMBL" id="KAK1443916.1"/>
    </source>
</evidence>
<feature type="domain" description="Ubiquitin-like" evidence="6">
    <location>
        <begin position="839"/>
        <end position="911"/>
    </location>
</feature>
<name>A0AAD8PEK5_BABGI</name>
<keyword evidence="3" id="KW-0064">Aspartyl protease</keyword>
<dbReference type="PROSITE" id="PS50053">
    <property type="entry name" value="UBIQUITIN_2"/>
    <property type="match status" value="1"/>
</dbReference>
<dbReference type="SUPFAM" id="SSF53474">
    <property type="entry name" value="alpha/beta-Hydrolases"/>
    <property type="match status" value="1"/>
</dbReference>
<feature type="compositionally biased region" description="Pro residues" evidence="5">
    <location>
        <begin position="1177"/>
        <end position="1186"/>
    </location>
</feature>
<dbReference type="InterPro" id="IPR029058">
    <property type="entry name" value="AB_hydrolase_fold"/>
</dbReference>
<dbReference type="InterPro" id="IPR029071">
    <property type="entry name" value="Ubiquitin-like_domsf"/>
</dbReference>
<feature type="domain" description="Peptidase A2" evidence="7">
    <location>
        <begin position="1048"/>
        <end position="1063"/>
    </location>
</feature>
<organism evidence="8 9">
    <name type="scientific">Babesia gibsoni</name>
    <dbReference type="NCBI Taxonomy" id="33632"/>
    <lineage>
        <taxon>Eukaryota</taxon>
        <taxon>Sar</taxon>
        <taxon>Alveolata</taxon>
        <taxon>Apicomplexa</taxon>
        <taxon>Aconoidasida</taxon>
        <taxon>Piroplasmida</taxon>
        <taxon>Babesiidae</taxon>
        <taxon>Babesia</taxon>
    </lineage>
</organism>
<dbReference type="CDD" id="cd17039">
    <property type="entry name" value="Ubl_ubiquitin_like"/>
    <property type="match status" value="1"/>
</dbReference>
<evidence type="ECO:0000256" key="5">
    <source>
        <dbReference type="SAM" id="MobiDB-lite"/>
    </source>
</evidence>
<dbReference type="SUPFAM" id="SSF50630">
    <property type="entry name" value="Acid proteases"/>
    <property type="match status" value="1"/>
</dbReference>
<reference evidence="8" key="1">
    <citation type="submission" date="2023-08" db="EMBL/GenBank/DDBJ databases">
        <title>Draft sequence of the Babesia gibsoni genome.</title>
        <authorList>
            <person name="Yamagishi J.Y."/>
            <person name="Xuan X.X."/>
        </authorList>
    </citation>
    <scope>NUCLEOTIDE SEQUENCE</scope>
    <source>
        <strain evidence="8">Azabu</strain>
    </source>
</reference>
<dbReference type="PROSITE" id="PS00141">
    <property type="entry name" value="ASP_PROTEASE"/>
    <property type="match status" value="1"/>
</dbReference>